<protein>
    <submittedName>
        <fullName evidence="1">Uncharacterized protein</fullName>
    </submittedName>
</protein>
<gene>
    <name evidence="1" type="ORF">PsorP6_007533</name>
</gene>
<proteinExistence type="predicted"/>
<name>A0ACC0W8M4_9STRA</name>
<comment type="caution">
    <text evidence="1">The sequence shown here is derived from an EMBL/GenBank/DDBJ whole genome shotgun (WGS) entry which is preliminary data.</text>
</comment>
<sequence>MRPIEEILYTIFFALDEDIHHILPVGKLEFIHRKKEDDNARIGFTVGYAEDVVGVQCMILPIGQSSVCQNLIEDMMYENRHKVDPDDENIGELLLFHSEDPGPEGDSTLEDGPYEDGHTNQDDTDVSMYERSQGMSMTTDDDSSEVNPNLTHESV</sequence>
<keyword evidence="2" id="KW-1185">Reference proteome</keyword>
<reference evidence="1 2" key="1">
    <citation type="journal article" date="2022" name="bioRxiv">
        <title>The genome of the oomycete Peronosclerospora sorghi, a cosmopolitan pathogen of maize and sorghum, is inflated with dispersed pseudogenes.</title>
        <authorList>
            <person name="Fletcher K."/>
            <person name="Martin F."/>
            <person name="Isakeit T."/>
            <person name="Cavanaugh K."/>
            <person name="Magill C."/>
            <person name="Michelmore R."/>
        </authorList>
    </citation>
    <scope>NUCLEOTIDE SEQUENCE [LARGE SCALE GENOMIC DNA]</scope>
    <source>
        <strain evidence="1">P6</strain>
    </source>
</reference>
<evidence type="ECO:0000313" key="1">
    <source>
        <dbReference type="EMBL" id="KAI9914912.1"/>
    </source>
</evidence>
<dbReference type="Proteomes" id="UP001163321">
    <property type="component" value="Chromosome 3"/>
</dbReference>
<organism evidence="1 2">
    <name type="scientific">Peronosclerospora sorghi</name>
    <dbReference type="NCBI Taxonomy" id="230839"/>
    <lineage>
        <taxon>Eukaryota</taxon>
        <taxon>Sar</taxon>
        <taxon>Stramenopiles</taxon>
        <taxon>Oomycota</taxon>
        <taxon>Peronosporomycetes</taxon>
        <taxon>Peronosporales</taxon>
        <taxon>Peronosporaceae</taxon>
        <taxon>Peronosclerospora</taxon>
    </lineage>
</organism>
<evidence type="ECO:0000313" key="2">
    <source>
        <dbReference type="Proteomes" id="UP001163321"/>
    </source>
</evidence>
<accession>A0ACC0W8M4</accession>
<dbReference type="EMBL" id="CM047582">
    <property type="protein sequence ID" value="KAI9914912.1"/>
    <property type="molecule type" value="Genomic_DNA"/>
</dbReference>